<sequence>MSAPSSKSIQLVHSLRRPGRCPAFLLQFHSRLRRQIHPGILIRRDHPQDRAPAYPTPDAAWGYMLTAGQSLLASGFGRVGDELFSLFIGVRGGRRWFFLSCDSRRLLVDVETSSGPRNLFPSSSVHVVQHALAFLPQAQRKPPMPGYARICSNLPCQSLADLSIIWHKNERGAYQISAPFRHFLPKSAHSLLSAAATCPRMPAQ</sequence>
<proteinExistence type="predicted"/>
<reference evidence="1" key="1">
    <citation type="submission" date="2023-03" db="EMBL/GenBank/DDBJ databases">
        <title>Massive genome expansion in bonnet fungi (Mycena s.s.) driven by repeated elements and novel gene families across ecological guilds.</title>
        <authorList>
            <consortium name="Lawrence Berkeley National Laboratory"/>
            <person name="Harder C.B."/>
            <person name="Miyauchi S."/>
            <person name="Viragh M."/>
            <person name="Kuo A."/>
            <person name="Thoen E."/>
            <person name="Andreopoulos B."/>
            <person name="Lu D."/>
            <person name="Skrede I."/>
            <person name="Drula E."/>
            <person name="Henrissat B."/>
            <person name="Morin E."/>
            <person name="Kohler A."/>
            <person name="Barry K."/>
            <person name="LaButti K."/>
            <person name="Morin E."/>
            <person name="Salamov A."/>
            <person name="Lipzen A."/>
            <person name="Mereny Z."/>
            <person name="Hegedus B."/>
            <person name="Baldrian P."/>
            <person name="Stursova M."/>
            <person name="Weitz H."/>
            <person name="Taylor A."/>
            <person name="Grigoriev I.V."/>
            <person name="Nagy L.G."/>
            <person name="Martin F."/>
            <person name="Kauserud H."/>
        </authorList>
    </citation>
    <scope>NUCLEOTIDE SEQUENCE</scope>
    <source>
        <strain evidence="1">CBHHK200</strain>
    </source>
</reference>
<comment type="caution">
    <text evidence="1">The sequence shown here is derived from an EMBL/GenBank/DDBJ whole genome shotgun (WGS) entry which is preliminary data.</text>
</comment>
<dbReference type="EMBL" id="JARJCM010000129">
    <property type="protein sequence ID" value="KAJ7027078.1"/>
    <property type="molecule type" value="Genomic_DNA"/>
</dbReference>
<name>A0AAD6SHL2_9AGAR</name>
<evidence type="ECO:0000313" key="1">
    <source>
        <dbReference type="EMBL" id="KAJ7027078.1"/>
    </source>
</evidence>
<keyword evidence="2" id="KW-1185">Reference proteome</keyword>
<protein>
    <submittedName>
        <fullName evidence="1">Uncharacterized protein</fullName>
    </submittedName>
</protein>
<organism evidence="1 2">
    <name type="scientific">Mycena alexandri</name>
    <dbReference type="NCBI Taxonomy" id="1745969"/>
    <lineage>
        <taxon>Eukaryota</taxon>
        <taxon>Fungi</taxon>
        <taxon>Dikarya</taxon>
        <taxon>Basidiomycota</taxon>
        <taxon>Agaricomycotina</taxon>
        <taxon>Agaricomycetes</taxon>
        <taxon>Agaricomycetidae</taxon>
        <taxon>Agaricales</taxon>
        <taxon>Marasmiineae</taxon>
        <taxon>Mycenaceae</taxon>
        <taxon>Mycena</taxon>
    </lineage>
</organism>
<accession>A0AAD6SHL2</accession>
<gene>
    <name evidence="1" type="ORF">C8F04DRAFT_1123393</name>
</gene>
<dbReference type="Proteomes" id="UP001218188">
    <property type="component" value="Unassembled WGS sequence"/>
</dbReference>
<evidence type="ECO:0000313" key="2">
    <source>
        <dbReference type="Proteomes" id="UP001218188"/>
    </source>
</evidence>
<dbReference type="AlphaFoldDB" id="A0AAD6SHL2"/>